<sequence length="130" mass="13867">MPSSSSTPADALKRIDGSNAKRPDQAVPYSPPPEWSVPTTDLYGAMLGSASMMSGAAMLVRQPVIAYLGLIAALAHLAQNKPRTAKINSDGTASPLLSLLFALMSISALAFPKLMVEYDWRQAWRPPALV</sequence>
<dbReference type="Proteomes" id="UP001176517">
    <property type="component" value="Unassembled WGS sequence"/>
</dbReference>
<keyword evidence="4" id="KW-1185">Reference proteome</keyword>
<keyword evidence="2" id="KW-0812">Transmembrane</keyword>
<protein>
    <submittedName>
        <fullName evidence="3">Uncharacterized protein</fullName>
    </submittedName>
</protein>
<name>A0AAN6GUR6_9BASI</name>
<evidence type="ECO:0000256" key="2">
    <source>
        <dbReference type="SAM" id="Phobius"/>
    </source>
</evidence>
<feature type="transmembrane region" description="Helical" evidence="2">
    <location>
        <begin position="56"/>
        <end position="76"/>
    </location>
</feature>
<feature type="compositionally biased region" description="Basic and acidic residues" evidence="1">
    <location>
        <begin position="11"/>
        <end position="24"/>
    </location>
</feature>
<evidence type="ECO:0000256" key="1">
    <source>
        <dbReference type="SAM" id="MobiDB-lite"/>
    </source>
</evidence>
<evidence type="ECO:0000313" key="4">
    <source>
        <dbReference type="Proteomes" id="UP001176517"/>
    </source>
</evidence>
<gene>
    <name evidence="3" type="ORF">OC846_003487</name>
</gene>
<accession>A0AAN6GUR6</accession>
<feature type="transmembrane region" description="Helical" evidence="2">
    <location>
        <begin position="96"/>
        <end position="116"/>
    </location>
</feature>
<proteinExistence type="predicted"/>
<dbReference type="EMBL" id="JAPDMZ010000085">
    <property type="protein sequence ID" value="KAK0550917.1"/>
    <property type="molecule type" value="Genomic_DNA"/>
</dbReference>
<comment type="caution">
    <text evidence="3">The sequence shown here is derived from an EMBL/GenBank/DDBJ whole genome shotgun (WGS) entry which is preliminary data.</text>
</comment>
<feature type="region of interest" description="Disordered" evidence="1">
    <location>
        <begin position="1"/>
        <end position="33"/>
    </location>
</feature>
<keyword evidence="2" id="KW-0472">Membrane</keyword>
<keyword evidence="2" id="KW-1133">Transmembrane helix</keyword>
<reference evidence="3" key="1">
    <citation type="journal article" date="2023" name="PhytoFront">
        <title>Draft Genome Resources of Seven Strains of Tilletia horrida, Causal Agent of Kernel Smut of Rice.</title>
        <authorList>
            <person name="Khanal S."/>
            <person name="Antony Babu S."/>
            <person name="Zhou X.G."/>
        </authorList>
    </citation>
    <scope>NUCLEOTIDE SEQUENCE</scope>
    <source>
        <strain evidence="3">TX6</strain>
    </source>
</reference>
<evidence type="ECO:0000313" key="3">
    <source>
        <dbReference type="EMBL" id="KAK0550917.1"/>
    </source>
</evidence>
<dbReference type="AlphaFoldDB" id="A0AAN6GUR6"/>
<organism evidence="3 4">
    <name type="scientific">Tilletia horrida</name>
    <dbReference type="NCBI Taxonomy" id="155126"/>
    <lineage>
        <taxon>Eukaryota</taxon>
        <taxon>Fungi</taxon>
        <taxon>Dikarya</taxon>
        <taxon>Basidiomycota</taxon>
        <taxon>Ustilaginomycotina</taxon>
        <taxon>Exobasidiomycetes</taxon>
        <taxon>Tilletiales</taxon>
        <taxon>Tilletiaceae</taxon>
        <taxon>Tilletia</taxon>
    </lineage>
</organism>